<name>A0A8E0NDX0_9CAUL</name>
<comment type="caution">
    <text evidence="1">The sequence shown here is derived from an EMBL/GenBank/DDBJ whole genome shotgun (WGS) entry which is preliminary data.</text>
</comment>
<sequence length="38" mass="4327">MRGLDPAQPRRAQILLSAAAEILPFRSDYLIEMGRLEK</sequence>
<dbReference type="EMBL" id="BATC01000080">
    <property type="protein sequence ID" value="GAD60499.1"/>
    <property type="molecule type" value="Genomic_DNA"/>
</dbReference>
<dbReference type="Proteomes" id="UP000016569">
    <property type="component" value="Unassembled WGS sequence"/>
</dbReference>
<organism evidence="1 2">
    <name type="scientific">Brevundimonas abyssalis TAR-001</name>
    <dbReference type="NCBI Taxonomy" id="1391729"/>
    <lineage>
        <taxon>Bacteria</taxon>
        <taxon>Pseudomonadati</taxon>
        <taxon>Pseudomonadota</taxon>
        <taxon>Alphaproteobacteria</taxon>
        <taxon>Caulobacterales</taxon>
        <taxon>Caulobacteraceae</taxon>
        <taxon>Brevundimonas</taxon>
    </lineage>
</organism>
<protein>
    <submittedName>
        <fullName evidence="1">Uncharacterized protein</fullName>
    </submittedName>
</protein>
<gene>
    <name evidence="1" type="ORF">MBEBAB_2749</name>
</gene>
<accession>A0A8E0NDX0</accession>
<evidence type="ECO:0000313" key="1">
    <source>
        <dbReference type="EMBL" id="GAD60499.1"/>
    </source>
</evidence>
<reference evidence="2" key="1">
    <citation type="journal article" date="2013" name="Genome Announc.">
        <title>Draft Genome Sequence of the Dimorphic Prosthecate Bacterium Brevundimonas abyssalis TAR-001T.</title>
        <authorList>
            <person name="Tsubouchi T."/>
            <person name="Nishi S."/>
            <person name="Usui K."/>
            <person name="Shimane Y."/>
            <person name="Takaki Y."/>
            <person name="Maruyama T."/>
            <person name="Hatada Y."/>
        </authorList>
    </citation>
    <scope>NUCLEOTIDE SEQUENCE [LARGE SCALE GENOMIC DNA]</scope>
    <source>
        <strain evidence="2">TAR-001</strain>
    </source>
</reference>
<proteinExistence type="predicted"/>
<keyword evidence="2" id="KW-1185">Reference proteome</keyword>
<evidence type="ECO:0000313" key="2">
    <source>
        <dbReference type="Proteomes" id="UP000016569"/>
    </source>
</evidence>
<dbReference type="AlphaFoldDB" id="A0A8E0NDX0"/>